<evidence type="ECO:0000256" key="1">
    <source>
        <dbReference type="SAM" id="Coils"/>
    </source>
</evidence>
<evidence type="ECO:0000313" key="3">
    <source>
        <dbReference type="EMBL" id="PPR88701.1"/>
    </source>
</evidence>
<feature type="coiled-coil region" evidence="1">
    <location>
        <begin position="13"/>
        <end position="40"/>
    </location>
</feature>
<reference evidence="3 4" key="1">
    <citation type="submission" date="2015-01" db="EMBL/GenBank/DDBJ databases">
        <title>Genome of allotetraploid Gossypium barbadense reveals genomic plasticity and fiber elongation in cotton evolution.</title>
        <authorList>
            <person name="Chen X."/>
            <person name="Liu X."/>
            <person name="Zhao B."/>
            <person name="Zheng H."/>
            <person name="Hu Y."/>
            <person name="Lu G."/>
            <person name="Yang C."/>
            <person name="Chen J."/>
            <person name="Shan C."/>
            <person name="Zhang L."/>
            <person name="Zhou Y."/>
            <person name="Wang L."/>
            <person name="Guo W."/>
            <person name="Bai Y."/>
            <person name="Ruan J."/>
            <person name="Shangguan X."/>
            <person name="Mao Y."/>
            <person name="Jiang J."/>
            <person name="Zhu Y."/>
            <person name="Lei J."/>
            <person name="Kang H."/>
            <person name="Chen S."/>
            <person name="He X."/>
            <person name="Wang R."/>
            <person name="Wang Y."/>
            <person name="Chen J."/>
            <person name="Wang L."/>
            <person name="Yu S."/>
            <person name="Wang B."/>
            <person name="Wei J."/>
            <person name="Song S."/>
            <person name="Lu X."/>
            <person name="Gao Z."/>
            <person name="Gu W."/>
            <person name="Deng X."/>
            <person name="Ma D."/>
            <person name="Wang S."/>
            <person name="Liang W."/>
            <person name="Fang L."/>
            <person name="Cai C."/>
            <person name="Zhu X."/>
            <person name="Zhou B."/>
            <person name="Zhang Y."/>
            <person name="Chen Z."/>
            <person name="Xu S."/>
            <person name="Zhu R."/>
            <person name="Wang S."/>
            <person name="Zhang T."/>
            <person name="Zhao G."/>
        </authorList>
    </citation>
    <scope>NUCLEOTIDE SEQUENCE [LARGE SCALE GENOMIC DNA]</scope>
    <source>
        <strain evidence="4">cv. Xinhai21</strain>
        <tissue evidence="3">Leaf</tissue>
    </source>
</reference>
<organism evidence="3 4">
    <name type="scientific">Gossypium barbadense</name>
    <name type="common">Sea Island cotton</name>
    <name type="synonym">Hibiscus barbadensis</name>
    <dbReference type="NCBI Taxonomy" id="3634"/>
    <lineage>
        <taxon>Eukaryota</taxon>
        <taxon>Viridiplantae</taxon>
        <taxon>Streptophyta</taxon>
        <taxon>Embryophyta</taxon>
        <taxon>Tracheophyta</taxon>
        <taxon>Spermatophyta</taxon>
        <taxon>Magnoliopsida</taxon>
        <taxon>eudicotyledons</taxon>
        <taxon>Gunneridae</taxon>
        <taxon>Pentapetalae</taxon>
        <taxon>rosids</taxon>
        <taxon>malvids</taxon>
        <taxon>Malvales</taxon>
        <taxon>Malvaceae</taxon>
        <taxon>Malvoideae</taxon>
        <taxon>Gossypium</taxon>
    </lineage>
</organism>
<feature type="compositionally biased region" description="Polar residues" evidence="2">
    <location>
        <begin position="80"/>
        <end position="89"/>
    </location>
</feature>
<accession>A0A2P5WC87</accession>
<protein>
    <submittedName>
        <fullName evidence="3">Uncharacterized protein</fullName>
    </submittedName>
</protein>
<gene>
    <name evidence="3" type="ORF">GOBAR_AA31985</name>
</gene>
<dbReference type="OrthoDB" id="1747867at2759"/>
<dbReference type="AlphaFoldDB" id="A0A2P5WC87"/>
<name>A0A2P5WC87_GOSBA</name>
<evidence type="ECO:0000313" key="4">
    <source>
        <dbReference type="Proteomes" id="UP000239757"/>
    </source>
</evidence>
<feature type="region of interest" description="Disordered" evidence="2">
    <location>
        <begin position="80"/>
        <end position="104"/>
    </location>
</feature>
<sequence>MLTKFISVLETSFQNTEVALKDQQASMQGLENQIGELAKLISKRQQGDDTITLQARDSVKTFSDRDDYTSYVNMSNLVTQTSLQETPQKNVMEPHSSPYDRKKMTHEERMLQIDELDEWRAHVNEKPRIHDAEPKRCHDEHVDALNQFKVGDKVLLDKTDP</sequence>
<proteinExistence type="predicted"/>
<dbReference type="EMBL" id="KZ668187">
    <property type="protein sequence ID" value="PPR88701.1"/>
    <property type="molecule type" value="Genomic_DNA"/>
</dbReference>
<dbReference type="Proteomes" id="UP000239757">
    <property type="component" value="Unassembled WGS sequence"/>
</dbReference>
<keyword evidence="1" id="KW-0175">Coiled coil</keyword>
<evidence type="ECO:0000256" key="2">
    <source>
        <dbReference type="SAM" id="MobiDB-lite"/>
    </source>
</evidence>